<dbReference type="PRINTS" id="PR00762">
    <property type="entry name" value="CLCHANNEL"/>
</dbReference>
<evidence type="ECO:0000256" key="2">
    <source>
        <dbReference type="ARBA" id="ARBA00022448"/>
    </source>
</evidence>
<keyword evidence="5" id="KW-0406">Ion transport</keyword>
<organism evidence="11 12">
    <name type="scientific">Sphingopyxis macrogoltabida</name>
    <name type="common">Sphingomonas macrogoltabidus</name>
    <dbReference type="NCBI Taxonomy" id="33050"/>
    <lineage>
        <taxon>Bacteria</taxon>
        <taxon>Pseudomonadati</taxon>
        <taxon>Pseudomonadota</taxon>
        <taxon>Alphaproteobacteria</taxon>
        <taxon>Sphingomonadales</taxon>
        <taxon>Sphingomonadaceae</taxon>
        <taxon>Sphingopyxis</taxon>
    </lineage>
</organism>
<keyword evidence="8" id="KW-0868">Chloride</keyword>
<evidence type="ECO:0000256" key="9">
    <source>
        <dbReference type="ARBA" id="ARBA00023303"/>
    </source>
</evidence>
<name>A0A2W5KS97_SPHMC</name>
<proteinExistence type="predicted"/>
<dbReference type="GO" id="GO:0005254">
    <property type="term" value="F:chloride channel activity"/>
    <property type="evidence" value="ECO:0007669"/>
    <property type="project" value="UniProtKB-KW"/>
</dbReference>
<dbReference type="Proteomes" id="UP000248597">
    <property type="component" value="Unassembled WGS sequence"/>
</dbReference>
<evidence type="ECO:0000256" key="1">
    <source>
        <dbReference type="ARBA" id="ARBA00004141"/>
    </source>
</evidence>
<dbReference type="Gene3D" id="1.10.3080.10">
    <property type="entry name" value="Clc chloride channel"/>
    <property type="match status" value="1"/>
</dbReference>
<evidence type="ECO:0000256" key="8">
    <source>
        <dbReference type="ARBA" id="ARBA00023214"/>
    </source>
</evidence>
<dbReference type="InterPro" id="IPR001807">
    <property type="entry name" value="ClC"/>
</dbReference>
<keyword evidence="2" id="KW-0813">Transport</keyword>
<keyword evidence="3 10" id="KW-0812">Transmembrane</keyword>
<protein>
    <submittedName>
        <fullName evidence="11">Chloride channel protein</fullName>
    </submittedName>
</protein>
<feature type="transmembrane region" description="Helical" evidence="10">
    <location>
        <begin position="45"/>
        <end position="66"/>
    </location>
</feature>
<gene>
    <name evidence="11" type="ORF">DI569_16920</name>
</gene>
<feature type="transmembrane region" description="Helical" evidence="10">
    <location>
        <begin position="78"/>
        <end position="101"/>
    </location>
</feature>
<keyword evidence="6 10" id="KW-0472">Membrane</keyword>
<feature type="non-terminal residue" evidence="11">
    <location>
        <position position="1"/>
    </location>
</feature>
<keyword evidence="4 10" id="KW-1133">Transmembrane helix</keyword>
<feature type="transmembrane region" description="Helical" evidence="10">
    <location>
        <begin position="121"/>
        <end position="144"/>
    </location>
</feature>
<comment type="caution">
    <text evidence="11">The sequence shown here is derived from an EMBL/GenBank/DDBJ whole genome shotgun (WGS) entry which is preliminary data.</text>
</comment>
<evidence type="ECO:0000256" key="4">
    <source>
        <dbReference type="ARBA" id="ARBA00022989"/>
    </source>
</evidence>
<evidence type="ECO:0000256" key="5">
    <source>
        <dbReference type="ARBA" id="ARBA00023065"/>
    </source>
</evidence>
<reference evidence="11 12" key="1">
    <citation type="submission" date="2017-08" db="EMBL/GenBank/DDBJ databases">
        <title>Infants hospitalized years apart are colonized by the same room-sourced microbial strains.</title>
        <authorList>
            <person name="Brooks B."/>
            <person name="Olm M.R."/>
            <person name="Firek B.A."/>
            <person name="Baker R."/>
            <person name="Thomas B.C."/>
            <person name="Morowitz M.J."/>
            <person name="Banfield J.F."/>
        </authorList>
    </citation>
    <scope>NUCLEOTIDE SEQUENCE [LARGE SCALE GENOMIC DNA]</scope>
    <source>
        <strain evidence="11">S2_005_003_R2_47</strain>
    </source>
</reference>
<dbReference type="GO" id="GO:0034707">
    <property type="term" value="C:chloride channel complex"/>
    <property type="evidence" value="ECO:0007669"/>
    <property type="project" value="UniProtKB-KW"/>
</dbReference>
<comment type="subcellular location">
    <subcellularLocation>
        <location evidence="1">Membrane</location>
        <topology evidence="1">Multi-pass membrane protein</topology>
    </subcellularLocation>
</comment>
<sequence length="272" mass="27505">PLRASVFIAGGAAGVAAAFNTPLAGVAFAIEELAAAYEQRVTLLVMAAVLIAGMVSLGIAGDYVYFGLVTQKLAPTRAMLVAPLAGLLGGLAGALFARFMLAFGRVGTGPLGWARNHPMATAGLCGLIVALVGVASGLSWGTGYETARSIISGGTAPWWYGPAKFVATLATALSGLPGGIFAPSLSTGAGLGQLLRYIFPDDPGGAVALLGMTAYFTGVVRAPLTAVIIVSETTGSRAMLLPLLAAALVADFVARAVSPEKLYHGLSRRFAP</sequence>
<dbReference type="PANTHER" id="PTHR43427:SF6">
    <property type="entry name" value="CHLORIDE CHANNEL PROTEIN CLC-E"/>
    <property type="match status" value="1"/>
</dbReference>
<dbReference type="EMBL" id="QFPJ01000128">
    <property type="protein sequence ID" value="PZQ19942.1"/>
    <property type="molecule type" value="Genomic_DNA"/>
</dbReference>
<evidence type="ECO:0000256" key="3">
    <source>
        <dbReference type="ARBA" id="ARBA00022692"/>
    </source>
</evidence>
<evidence type="ECO:0000256" key="7">
    <source>
        <dbReference type="ARBA" id="ARBA00023173"/>
    </source>
</evidence>
<dbReference type="InterPro" id="IPR050368">
    <property type="entry name" value="ClC-type_chloride_channel"/>
</dbReference>
<keyword evidence="7" id="KW-0869">Chloride channel</keyword>
<dbReference type="Pfam" id="PF00654">
    <property type="entry name" value="Voltage_CLC"/>
    <property type="match status" value="1"/>
</dbReference>
<evidence type="ECO:0000313" key="12">
    <source>
        <dbReference type="Proteomes" id="UP000248597"/>
    </source>
</evidence>
<evidence type="ECO:0000256" key="6">
    <source>
        <dbReference type="ARBA" id="ARBA00023136"/>
    </source>
</evidence>
<dbReference type="AlphaFoldDB" id="A0A2W5KS97"/>
<dbReference type="InterPro" id="IPR014743">
    <property type="entry name" value="Cl-channel_core"/>
</dbReference>
<dbReference type="SUPFAM" id="SSF81340">
    <property type="entry name" value="Clc chloride channel"/>
    <property type="match status" value="1"/>
</dbReference>
<dbReference type="PANTHER" id="PTHR43427">
    <property type="entry name" value="CHLORIDE CHANNEL PROTEIN CLC-E"/>
    <property type="match status" value="1"/>
</dbReference>
<evidence type="ECO:0000313" key="11">
    <source>
        <dbReference type="EMBL" id="PZQ19942.1"/>
    </source>
</evidence>
<evidence type="ECO:0000256" key="10">
    <source>
        <dbReference type="SAM" id="Phobius"/>
    </source>
</evidence>
<feature type="transmembrane region" description="Helical" evidence="10">
    <location>
        <begin position="206"/>
        <end position="231"/>
    </location>
</feature>
<accession>A0A2W5KS97</accession>
<keyword evidence="9" id="KW-0407">Ion channel</keyword>
<feature type="transmembrane region" description="Helical" evidence="10">
    <location>
        <begin position="165"/>
        <end position="186"/>
    </location>
</feature>